<dbReference type="SUPFAM" id="SSF51621">
    <property type="entry name" value="Phosphoenolpyruvate/pyruvate domain"/>
    <property type="match status" value="1"/>
</dbReference>
<dbReference type="Pfam" id="PF00463">
    <property type="entry name" value="ICL"/>
    <property type="match status" value="1"/>
</dbReference>
<organism evidence="2">
    <name type="scientific">Euplotes harpa</name>
    <dbReference type="NCBI Taxonomy" id="151035"/>
    <lineage>
        <taxon>Eukaryota</taxon>
        <taxon>Sar</taxon>
        <taxon>Alveolata</taxon>
        <taxon>Ciliophora</taxon>
        <taxon>Intramacronucleata</taxon>
        <taxon>Spirotrichea</taxon>
        <taxon>Hypotrichia</taxon>
        <taxon>Euplotida</taxon>
        <taxon>Euplotidae</taxon>
        <taxon>Euplotes</taxon>
    </lineage>
</organism>
<dbReference type="PANTHER" id="PTHR21631">
    <property type="entry name" value="ISOCITRATE LYASE/MALATE SYNTHASE"/>
    <property type="match status" value="1"/>
</dbReference>
<dbReference type="InterPro" id="IPR015813">
    <property type="entry name" value="Pyrv/PenolPyrv_kinase-like_dom"/>
</dbReference>
<sequence>METPKPEIEVAQKFADGVHAVKPNQMLAYNLSPSFNWTASGLTEDQIATFIPTLAKMGYCWQFITLAGFHLSSLVCEIFSREISSQNMMKYVDLVQRQEAKEKVDQLKHQKWSGVDLRDKEVEMSSPFNVSTKANSEGITEVQFKSSKL</sequence>
<name>A0A7S3JAE2_9SPIT</name>
<keyword evidence="1" id="KW-0456">Lyase</keyword>
<evidence type="ECO:0000313" key="2">
    <source>
        <dbReference type="EMBL" id="CAE0349973.1"/>
    </source>
</evidence>
<proteinExistence type="predicted"/>
<protein>
    <recommendedName>
        <fullName evidence="3">Isocitrate lyase</fullName>
    </recommendedName>
</protein>
<dbReference type="GO" id="GO:0004451">
    <property type="term" value="F:isocitrate lyase activity"/>
    <property type="evidence" value="ECO:0007669"/>
    <property type="project" value="InterPro"/>
</dbReference>
<dbReference type="InterPro" id="IPR006254">
    <property type="entry name" value="Isocitrate_lyase"/>
</dbReference>
<dbReference type="PANTHER" id="PTHR21631:SF3">
    <property type="entry name" value="BIFUNCTIONAL GLYOXYLATE CYCLE PROTEIN"/>
    <property type="match status" value="1"/>
</dbReference>
<dbReference type="InterPro" id="IPR040442">
    <property type="entry name" value="Pyrv_kinase-like_dom_sf"/>
</dbReference>
<evidence type="ECO:0000256" key="1">
    <source>
        <dbReference type="ARBA" id="ARBA00023239"/>
    </source>
</evidence>
<dbReference type="Gene3D" id="3.20.20.60">
    <property type="entry name" value="Phosphoenolpyruvate-binding domains"/>
    <property type="match status" value="1"/>
</dbReference>
<accession>A0A7S3JAE2</accession>
<dbReference type="GO" id="GO:0019752">
    <property type="term" value="P:carboxylic acid metabolic process"/>
    <property type="evidence" value="ECO:0007669"/>
    <property type="project" value="InterPro"/>
</dbReference>
<dbReference type="AlphaFoldDB" id="A0A7S3JAE2"/>
<gene>
    <name evidence="2" type="ORF">EHAR0213_LOCUS8886</name>
</gene>
<evidence type="ECO:0008006" key="3">
    <source>
        <dbReference type="Google" id="ProtNLM"/>
    </source>
</evidence>
<reference evidence="2" key="1">
    <citation type="submission" date="2021-01" db="EMBL/GenBank/DDBJ databases">
        <authorList>
            <person name="Corre E."/>
            <person name="Pelletier E."/>
            <person name="Niang G."/>
            <person name="Scheremetjew M."/>
            <person name="Finn R."/>
            <person name="Kale V."/>
            <person name="Holt S."/>
            <person name="Cochrane G."/>
            <person name="Meng A."/>
            <person name="Brown T."/>
            <person name="Cohen L."/>
        </authorList>
    </citation>
    <scope>NUCLEOTIDE SEQUENCE</scope>
    <source>
        <strain evidence="2">FSP1.4</strain>
    </source>
</reference>
<dbReference type="EMBL" id="HBII01021366">
    <property type="protein sequence ID" value="CAE0349973.1"/>
    <property type="molecule type" value="Transcribed_RNA"/>
</dbReference>